<dbReference type="GO" id="GO:0043138">
    <property type="term" value="F:3'-5' DNA helicase activity"/>
    <property type="evidence" value="ECO:0007669"/>
    <property type="project" value="TreeGrafter"/>
</dbReference>
<evidence type="ECO:0000256" key="4">
    <source>
        <dbReference type="SAM" id="MobiDB-lite"/>
    </source>
</evidence>
<dbReference type="SUPFAM" id="SSF52540">
    <property type="entry name" value="P-loop containing nucleoside triphosphate hydrolases"/>
    <property type="match status" value="1"/>
</dbReference>
<dbReference type="AlphaFoldDB" id="A0A379X459"/>
<dbReference type="GO" id="GO:0006310">
    <property type="term" value="P:DNA recombination"/>
    <property type="evidence" value="ECO:0007669"/>
    <property type="project" value="TreeGrafter"/>
</dbReference>
<dbReference type="GO" id="GO:0005524">
    <property type="term" value="F:ATP binding"/>
    <property type="evidence" value="ECO:0007669"/>
    <property type="project" value="UniProtKB-KW"/>
</dbReference>
<dbReference type="EMBL" id="UGXT01000002">
    <property type="protein sequence ID" value="SUH40678.1"/>
    <property type="molecule type" value="Genomic_DNA"/>
</dbReference>
<evidence type="ECO:0000256" key="1">
    <source>
        <dbReference type="ARBA" id="ARBA00022741"/>
    </source>
</evidence>
<evidence type="ECO:0000313" key="6">
    <source>
        <dbReference type="Proteomes" id="UP000254712"/>
    </source>
</evidence>
<dbReference type="GO" id="GO:0016787">
    <property type="term" value="F:hydrolase activity"/>
    <property type="evidence" value="ECO:0007669"/>
    <property type="project" value="UniProtKB-KW"/>
</dbReference>
<dbReference type="GO" id="GO:0006302">
    <property type="term" value="P:double-strand break repair"/>
    <property type="evidence" value="ECO:0007669"/>
    <property type="project" value="TreeGrafter"/>
</dbReference>
<evidence type="ECO:0000313" key="5">
    <source>
        <dbReference type="EMBL" id="SUH40678.1"/>
    </source>
</evidence>
<name>A0A379X459_SALET</name>
<dbReference type="Gene3D" id="3.40.50.300">
    <property type="entry name" value="P-loop containing nucleotide triphosphate hydrolases"/>
    <property type="match status" value="1"/>
</dbReference>
<keyword evidence="1" id="KW-0547">Nucleotide-binding</keyword>
<keyword evidence="3" id="KW-0238">DNA-binding</keyword>
<dbReference type="PANTHER" id="PTHR30580:SF0">
    <property type="entry name" value="PRIMOSOMAL PROTEIN N"/>
    <property type="match status" value="1"/>
</dbReference>
<organism evidence="5 6">
    <name type="scientific">Salmonella enterica I</name>
    <dbReference type="NCBI Taxonomy" id="59201"/>
    <lineage>
        <taxon>Bacteria</taxon>
        <taxon>Pseudomonadati</taxon>
        <taxon>Pseudomonadota</taxon>
        <taxon>Gammaproteobacteria</taxon>
        <taxon>Enterobacterales</taxon>
        <taxon>Enterobacteriaceae</taxon>
        <taxon>Salmonella</taxon>
    </lineage>
</organism>
<sequence length="176" mass="19770">MLAKGHHFPDVTLVRCWMSMARFFPQIFVRRNASPSSTLQVSGRAGRAGKQGEVVLQTHHPEHPLLQTLLYKGYDAFAEQALAERQTLQLPPWTSHVIIRAEDHNNQQAPVFLQQLRNLIQASPLSDDKLWILGPVPALRAKTRRPLSLANFTSASFTDSPATHHQRHAGVDQYAP</sequence>
<keyword evidence="2" id="KW-0067">ATP-binding</keyword>
<dbReference type="GO" id="GO:0003677">
    <property type="term" value="F:DNA binding"/>
    <property type="evidence" value="ECO:0007669"/>
    <property type="project" value="UniProtKB-KW"/>
</dbReference>
<dbReference type="InterPro" id="IPR027417">
    <property type="entry name" value="P-loop_NTPase"/>
</dbReference>
<dbReference type="EC" id="3.6.4.-" evidence="5"/>
<dbReference type="GO" id="GO:0006270">
    <property type="term" value="P:DNA replication initiation"/>
    <property type="evidence" value="ECO:0007669"/>
    <property type="project" value="TreeGrafter"/>
</dbReference>
<dbReference type="PANTHER" id="PTHR30580">
    <property type="entry name" value="PRIMOSOMAL PROTEIN N"/>
    <property type="match status" value="1"/>
</dbReference>
<protein>
    <submittedName>
        <fullName evidence="5">Primosomal protein replication factor</fullName>
        <ecNumber evidence="5">3.6.4.-</ecNumber>
    </submittedName>
</protein>
<gene>
    <name evidence="5" type="primary">priA_3</name>
    <name evidence="5" type="ORF">NCTC8261_07087</name>
</gene>
<evidence type="ECO:0000256" key="3">
    <source>
        <dbReference type="ARBA" id="ARBA00023125"/>
    </source>
</evidence>
<keyword evidence="5" id="KW-0378">Hydrolase</keyword>
<dbReference type="Proteomes" id="UP000254712">
    <property type="component" value="Unassembled WGS sequence"/>
</dbReference>
<feature type="region of interest" description="Disordered" evidence="4">
    <location>
        <begin position="155"/>
        <end position="176"/>
    </location>
</feature>
<reference evidence="5 6" key="1">
    <citation type="submission" date="2018-06" db="EMBL/GenBank/DDBJ databases">
        <authorList>
            <consortium name="Pathogen Informatics"/>
            <person name="Doyle S."/>
        </authorList>
    </citation>
    <scope>NUCLEOTIDE SEQUENCE [LARGE SCALE GENOMIC DNA]</scope>
    <source>
        <strain evidence="5 6">NCTC8261</strain>
    </source>
</reference>
<accession>A0A379X459</accession>
<evidence type="ECO:0000256" key="2">
    <source>
        <dbReference type="ARBA" id="ARBA00022840"/>
    </source>
</evidence>
<proteinExistence type="predicted"/>